<evidence type="ECO:0000313" key="3">
    <source>
        <dbReference type="EMBL" id="PUV24420.1"/>
    </source>
</evidence>
<dbReference type="Pfam" id="PF04773">
    <property type="entry name" value="FecR"/>
    <property type="match status" value="1"/>
</dbReference>
<dbReference type="GO" id="GO:0016989">
    <property type="term" value="F:sigma factor antagonist activity"/>
    <property type="evidence" value="ECO:0007669"/>
    <property type="project" value="TreeGrafter"/>
</dbReference>
<keyword evidence="3" id="KW-0418">Kinase</keyword>
<protein>
    <submittedName>
        <fullName evidence="3">Histidine kinase</fullName>
    </submittedName>
</protein>
<feature type="transmembrane region" description="Helical" evidence="1">
    <location>
        <begin position="39"/>
        <end position="63"/>
    </location>
</feature>
<keyword evidence="1" id="KW-0812">Transmembrane</keyword>
<dbReference type="PANTHER" id="PTHR30273">
    <property type="entry name" value="PERIPLASMIC SIGNAL SENSOR AND SIGMA FACTOR ACTIVATOR FECR-RELATED"/>
    <property type="match status" value="1"/>
</dbReference>
<evidence type="ECO:0000256" key="1">
    <source>
        <dbReference type="SAM" id="Phobius"/>
    </source>
</evidence>
<keyword evidence="4" id="KW-1185">Reference proteome</keyword>
<sequence length="276" mass="31080">MNDKENRIDPLSDQEAKEMWQDILSRIRIHEAKKRKTKVIQFSCAIAATILLLIGGILTYRLYLSPDVYYAMENSIMITLKDGSQITLSKGARLTVEKSFPSDTRDVILEGDALFKITKSKEHPFIVHGNGYRTKVLGTVFKITQTEKTFNVDLYEGKVQVVKNETPKEVFVLHPEETFSNMGSPRVVTISATNKETKKVKSATATLSFTNMPLLEAVTIVEKTYGIKINYPADQATSVISVNMENTTADNMVKFIAAQLDLNSKKNNEKTFELEE</sequence>
<dbReference type="EMBL" id="QCXX01000003">
    <property type="protein sequence ID" value="PUV24420.1"/>
    <property type="molecule type" value="Genomic_DNA"/>
</dbReference>
<keyword evidence="1" id="KW-0472">Membrane</keyword>
<reference evidence="3 4" key="1">
    <citation type="submission" date="2018-04" db="EMBL/GenBank/DDBJ databases">
        <title>Sphingobacterium sp. M46 Genome.</title>
        <authorList>
            <person name="Cheng J."/>
            <person name="Li Y."/>
        </authorList>
    </citation>
    <scope>NUCLEOTIDE SEQUENCE [LARGE SCALE GENOMIC DNA]</scope>
    <source>
        <strain evidence="3 4">M46</strain>
    </source>
</reference>
<keyword evidence="3" id="KW-0808">Transferase</keyword>
<evidence type="ECO:0000259" key="2">
    <source>
        <dbReference type="Pfam" id="PF04773"/>
    </source>
</evidence>
<dbReference type="Proteomes" id="UP000250831">
    <property type="component" value="Unassembled WGS sequence"/>
</dbReference>
<gene>
    <name evidence="3" type="ORF">DCO56_13830</name>
</gene>
<keyword evidence="1" id="KW-1133">Transmembrane helix</keyword>
<dbReference type="GO" id="GO:0016301">
    <property type="term" value="F:kinase activity"/>
    <property type="evidence" value="ECO:0007669"/>
    <property type="project" value="UniProtKB-KW"/>
</dbReference>
<dbReference type="InterPro" id="IPR006860">
    <property type="entry name" value="FecR"/>
</dbReference>
<dbReference type="AlphaFoldDB" id="A0A363NUJ6"/>
<dbReference type="Gene3D" id="2.60.120.1440">
    <property type="match status" value="1"/>
</dbReference>
<comment type="caution">
    <text evidence="3">The sequence shown here is derived from an EMBL/GenBank/DDBJ whole genome shotgun (WGS) entry which is preliminary data.</text>
</comment>
<dbReference type="OrthoDB" id="934696at2"/>
<accession>A0A363NUJ6</accession>
<dbReference type="PANTHER" id="PTHR30273:SF2">
    <property type="entry name" value="PROTEIN FECR"/>
    <property type="match status" value="1"/>
</dbReference>
<dbReference type="InterPro" id="IPR012373">
    <property type="entry name" value="Ferrdict_sens_TM"/>
</dbReference>
<feature type="domain" description="FecR protein" evidence="2">
    <location>
        <begin position="74"/>
        <end position="160"/>
    </location>
</feature>
<dbReference type="PIRSF" id="PIRSF018266">
    <property type="entry name" value="FecR"/>
    <property type="match status" value="1"/>
</dbReference>
<proteinExistence type="predicted"/>
<name>A0A363NUJ6_9SPHI</name>
<organism evidence="3 4">
    <name type="scientific">Sphingobacterium athyrii</name>
    <dbReference type="NCBI Taxonomy" id="2152717"/>
    <lineage>
        <taxon>Bacteria</taxon>
        <taxon>Pseudomonadati</taxon>
        <taxon>Bacteroidota</taxon>
        <taxon>Sphingobacteriia</taxon>
        <taxon>Sphingobacteriales</taxon>
        <taxon>Sphingobacteriaceae</taxon>
        <taxon>Sphingobacterium</taxon>
    </lineage>
</organism>
<dbReference type="RefSeq" id="WP_108634346.1">
    <property type="nucleotide sequence ID" value="NZ_QCXX01000003.1"/>
</dbReference>
<dbReference type="Gene3D" id="3.55.50.30">
    <property type="match status" value="1"/>
</dbReference>
<evidence type="ECO:0000313" key="4">
    <source>
        <dbReference type="Proteomes" id="UP000250831"/>
    </source>
</evidence>